<evidence type="ECO:0000313" key="6">
    <source>
        <dbReference type="Proteomes" id="UP000238312"/>
    </source>
</evidence>
<dbReference type="InterPro" id="IPR036388">
    <property type="entry name" value="WH-like_DNA-bd_sf"/>
</dbReference>
<keyword evidence="3" id="KW-0804">Transcription</keyword>
<name>A0A2T0LM26_9ACTN</name>
<dbReference type="EMBL" id="PVNG01000053">
    <property type="protein sequence ID" value="PRX44048.1"/>
    <property type="molecule type" value="Genomic_DNA"/>
</dbReference>
<dbReference type="PANTHER" id="PTHR33204">
    <property type="entry name" value="TRANSCRIPTIONAL REGULATOR, MARR FAMILY"/>
    <property type="match status" value="1"/>
</dbReference>
<proteinExistence type="predicted"/>
<accession>A0A2T0LM26</accession>
<dbReference type="Gene3D" id="1.10.10.10">
    <property type="entry name" value="Winged helix-like DNA-binding domain superfamily/Winged helix DNA-binding domain"/>
    <property type="match status" value="1"/>
</dbReference>
<dbReference type="PANTHER" id="PTHR33204:SF18">
    <property type="entry name" value="TRANSCRIPTIONAL REGULATORY PROTEIN"/>
    <property type="match status" value="1"/>
</dbReference>
<evidence type="ECO:0000256" key="1">
    <source>
        <dbReference type="ARBA" id="ARBA00023015"/>
    </source>
</evidence>
<evidence type="ECO:0000313" key="5">
    <source>
        <dbReference type="EMBL" id="PRX44048.1"/>
    </source>
</evidence>
<protein>
    <submittedName>
        <fullName evidence="5">HxlR family transcriptional regulator</fullName>
    </submittedName>
</protein>
<reference evidence="5 6" key="1">
    <citation type="submission" date="2018-03" db="EMBL/GenBank/DDBJ databases">
        <title>Genomic Encyclopedia of Type Strains, Phase III (KMG-III): the genomes of soil and plant-associated and newly described type strains.</title>
        <authorList>
            <person name="Whitman W."/>
        </authorList>
    </citation>
    <scope>NUCLEOTIDE SEQUENCE [LARGE SCALE GENOMIC DNA]</scope>
    <source>
        <strain evidence="5 6">CGMCC 4.7104</strain>
    </source>
</reference>
<keyword evidence="2" id="KW-0238">DNA-binding</keyword>
<dbReference type="PROSITE" id="PS51118">
    <property type="entry name" value="HTH_HXLR"/>
    <property type="match status" value="1"/>
</dbReference>
<organism evidence="5 6">
    <name type="scientific">Nonomuraea fuscirosea</name>
    <dbReference type="NCBI Taxonomy" id="1291556"/>
    <lineage>
        <taxon>Bacteria</taxon>
        <taxon>Bacillati</taxon>
        <taxon>Actinomycetota</taxon>
        <taxon>Actinomycetes</taxon>
        <taxon>Streptosporangiales</taxon>
        <taxon>Streptosporangiaceae</taxon>
        <taxon>Nonomuraea</taxon>
    </lineage>
</organism>
<dbReference type="Proteomes" id="UP000238312">
    <property type="component" value="Unassembled WGS sequence"/>
</dbReference>
<comment type="caution">
    <text evidence="5">The sequence shown here is derived from an EMBL/GenBank/DDBJ whole genome shotgun (WGS) entry which is preliminary data.</text>
</comment>
<dbReference type="InterPro" id="IPR036390">
    <property type="entry name" value="WH_DNA-bd_sf"/>
</dbReference>
<dbReference type="InterPro" id="IPR002577">
    <property type="entry name" value="HTH_HxlR"/>
</dbReference>
<dbReference type="AlphaFoldDB" id="A0A2T0LM26"/>
<dbReference type="Pfam" id="PF01638">
    <property type="entry name" value="HxlR"/>
    <property type="match status" value="1"/>
</dbReference>
<keyword evidence="1" id="KW-0805">Transcription regulation</keyword>
<evidence type="ECO:0000259" key="4">
    <source>
        <dbReference type="PROSITE" id="PS51118"/>
    </source>
</evidence>
<gene>
    <name evidence="5" type="ORF">B0I32_1534</name>
</gene>
<evidence type="ECO:0000256" key="2">
    <source>
        <dbReference type="ARBA" id="ARBA00023125"/>
    </source>
</evidence>
<dbReference type="SUPFAM" id="SSF46785">
    <property type="entry name" value="Winged helix' DNA-binding domain"/>
    <property type="match status" value="1"/>
</dbReference>
<sequence>MLGRMYEGQDCAAARALELVGERWSLLIMRDALFRHFTRYSQFQSSLEIAPNILAKRLNTLVEAGIFRTQALESRPTHQEYLLTEMGQALKPVLVALTRWGDQWTGPGPVEFVHHQCDTEIEHEIRCAACGDDVALGDVQVRLRSPQLAE</sequence>
<feature type="domain" description="HTH hxlR-type" evidence="4">
    <location>
        <begin position="11"/>
        <end position="109"/>
    </location>
</feature>
<keyword evidence="6" id="KW-1185">Reference proteome</keyword>
<evidence type="ECO:0000256" key="3">
    <source>
        <dbReference type="ARBA" id="ARBA00023163"/>
    </source>
</evidence>
<dbReference type="GO" id="GO:0003677">
    <property type="term" value="F:DNA binding"/>
    <property type="evidence" value="ECO:0007669"/>
    <property type="project" value="UniProtKB-KW"/>
</dbReference>